<sequence length="345" mass="35975">MSTPPPPSAPQPQQPPQPPSAPPAPPAPPQHPQQAPQQPPQEHTAMLRTLPAPQNATPQQPQPQPQQAQQAQQQWQSAPQVDTYVSPIPITKTHLGHALTSEWTKLRSVRSTMWTLGVMLALVLGIGTLIGIVAASADLDLDGASAIGLGSFGILLGMLCVMTLGVLTIGSEYGTGMIRTTTTACPSRSRILAAKSIVFFALVFVVTTLAAALVAALQTAMVEGASATGEEWLRGTVGVGLFVATLGLLSLAVGALVRHSAGAITIMIGVVLLPLVLAMFMFSKSMADLQLFLLQYAVPSQLIAFYGDSVAGGTGPTGWEPLWIMIGLTAVALGAAFLTTETRDV</sequence>
<feature type="transmembrane region" description="Helical" evidence="2">
    <location>
        <begin position="322"/>
        <end position="340"/>
    </location>
</feature>
<name>A0ABT6RNM1_9ACTN</name>
<feature type="region of interest" description="Disordered" evidence="1">
    <location>
        <begin position="1"/>
        <end position="80"/>
    </location>
</feature>
<keyword evidence="4" id="KW-1185">Reference proteome</keyword>
<gene>
    <name evidence="3" type="ORF">QIS99_07335</name>
</gene>
<reference evidence="3 4" key="1">
    <citation type="submission" date="2023-05" db="EMBL/GenBank/DDBJ databases">
        <title>Draft genome sequence of Streptomyces sp. B-S-A8 isolated from a cave soil in Thailand.</title>
        <authorList>
            <person name="Chamroensaksri N."/>
            <person name="Muangham S."/>
        </authorList>
    </citation>
    <scope>NUCLEOTIDE SEQUENCE [LARGE SCALE GENOMIC DNA]</scope>
    <source>
        <strain evidence="3 4">B-S-A8</strain>
    </source>
</reference>
<keyword evidence="2" id="KW-0472">Membrane</keyword>
<feature type="transmembrane region" description="Helical" evidence="2">
    <location>
        <begin position="264"/>
        <end position="283"/>
    </location>
</feature>
<feature type="transmembrane region" description="Helical" evidence="2">
    <location>
        <begin position="197"/>
        <end position="217"/>
    </location>
</feature>
<feature type="transmembrane region" description="Helical" evidence="2">
    <location>
        <begin position="147"/>
        <end position="169"/>
    </location>
</feature>
<feature type="compositionally biased region" description="Pro residues" evidence="1">
    <location>
        <begin position="1"/>
        <end position="31"/>
    </location>
</feature>
<dbReference type="EMBL" id="JASCIR010000004">
    <property type="protein sequence ID" value="MDI3386030.1"/>
    <property type="molecule type" value="Genomic_DNA"/>
</dbReference>
<comment type="caution">
    <text evidence="3">The sequence shown here is derived from an EMBL/GenBank/DDBJ whole genome shotgun (WGS) entry which is preliminary data.</text>
</comment>
<organism evidence="3 4">
    <name type="scientific">Streptomyces solicavernae</name>
    <dbReference type="NCBI Taxonomy" id="3043614"/>
    <lineage>
        <taxon>Bacteria</taxon>
        <taxon>Bacillati</taxon>
        <taxon>Actinomycetota</taxon>
        <taxon>Actinomycetes</taxon>
        <taxon>Kitasatosporales</taxon>
        <taxon>Streptomycetaceae</taxon>
        <taxon>Streptomyces</taxon>
    </lineage>
</organism>
<feature type="transmembrane region" description="Helical" evidence="2">
    <location>
        <begin position="113"/>
        <end position="135"/>
    </location>
</feature>
<keyword evidence="2" id="KW-1133">Transmembrane helix</keyword>
<keyword evidence="2" id="KW-0812">Transmembrane</keyword>
<accession>A0ABT6RNM1</accession>
<feature type="transmembrane region" description="Helical" evidence="2">
    <location>
        <begin position="237"/>
        <end position="257"/>
    </location>
</feature>
<evidence type="ECO:0000256" key="1">
    <source>
        <dbReference type="SAM" id="MobiDB-lite"/>
    </source>
</evidence>
<protein>
    <submittedName>
        <fullName evidence="3">ABC transporter permease subunit</fullName>
    </submittedName>
</protein>
<evidence type="ECO:0000313" key="4">
    <source>
        <dbReference type="Proteomes" id="UP001224661"/>
    </source>
</evidence>
<feature type="compositionally biased region" description="Low complexity" evidence="1">
    <location>
        <begin position="51"/>
        <end position="80"/>
    </location>
</feature>
<dbReference type="Pfam" id="PF12730">
    <property type="entry name" value="ABC2_membrane_4"/>
    <property type="match status" value="1"/>
</dbReference>
<dbReference type="Proteomes" id="UP001224661">
    <property type="component" value="Unassembled WGS sequence"/>
</dbReference>
<proteinExistence type="predicted"/>
<evidence type="ECO:0000256" key="2">
    <source>
        <dbReference type="SAM" id="Phobius"/>
    </source>
</evidence>
<evidence type="ECO:0000313" key="3">
    <source>
        <dbReference type="EMBL" id="MDI3386030.1"/>
    </source>
</evidence>